<dbReference type="InterPro" id="IPR001623">
    <property type="entry name" value="DnaJ_domain"/>
</dbReference>
<evidence type="ECO:0000259" key="3">
    <source>
        <dbReference type="PROSITE" id="PS50076"/>
    </source>
</evidence>
<feature type="compositionally biased region" description="Basic and acidic residues" evidence="1">
    <location>
        <begin position="263"/>
        <end position="278"/>
    </location>
</feature>
<feature type="transmembrane region" description="Helical" evidence="2">
    <location>
        <begin position="157"/>
        <end position="178"/>
    </location>
</feature>
<sequence>ALTKRSRTTTNVWVCDRIGVFQKICQVSSFTSWTLMLFMVLLCGSSVFLVQICTAFGILPYTLILSIFQLHPDHGADGNSTGAFVELKEAYDVLRRPADRRAYDELREMEKNQEMHRNPYHHYTMQWSQFWDASPGTTGNMRDSEYKRRSDDQWQFILKWAAFGLFLVVLYDVGYVLLLRTIERRISKLDDKDEIAKSFMRQRELRDSNLDESEMYEIGQLLKGDIDEAWRMRHEAMFGKNPNEIREEYRWLRAVQDADHTRRVKAERAERRRKERLAARLGSDPDVGQGSVE</sequence>
<dbReference type="InterPro" id="IPR052763">
    <property type="entry name" value="DnaJ_C4"/>
</dbReference>
<keyword evidence="2" id="KW-0812">Transmembrane</keyword>
<keyword evidence="5" id="KW-1185">Reference proteome</keyword>
<evidence type="ECO:0000313" key="4">
    <source>
        <dbReference type="EMBL" id="VDO69092.1"/>
    </source>
</evidence>
<dbReference type="PROSITE" id="PS50076">
    <property type="entry name" value="DNAJ_2"/>
    <property type="match status" value="1"/>
</dbReference>
<dbReference type="PANTHER" id="PTHR44825">
    <property type="match status" value="1"/>
</dbReference>
<evidence type="ECO:0000313" key="6">
    <source>
        <dbReference type="WBParaSite" id="HPBE_0000663001-mRNA-1"/>
    </source>
</evidence>
<protein>
    <submittedName>
        <fullName evidence="6">J domain-containing protein</fullName>
    </submittedName>
</protein>
<name>A0A183FIC4_HELPZ</name>
<dbReference type="PANTHER" id="PTHR44825:SF1">
    <property type="entry name" value="DNAJ HOMOLOG SUBFAMILY C MEMBER 4"/>
    <property type="match status" value="1"/>
</dbReference>
<evidence type="ECO:0000313" key="5">
    <source>
        <dbReference type="Proteomes" id="UP000050761"/>
    </source>
</evidence>
<dbReference type="Gene3D" id="1.10.287.110">
    <property type="entry name" value="DnaJ domain"/>
    <property type="match status" value="1"/>
</dbReference>
<feature type="domain" description="J" evidence="3">
    <location>
        <begin position="36"/>
        <end position="107"/>
    </location>
</feature>
<keyword evidence="2" id="KW-0472">Membrane</keyword>
<dbReference type="WBParaSite" id="HPBE_0000663001-mRNA-1">
    <property type="protein sequence ID" value="HPBE_0000663001-mRNA-1"/>
    <property type="gene ID" value="HPBE_0000663001"/>
</dbReference>
<accession>A0A183FIC4</accession>
<reference evidence="6" key="2">
    <citation type="submission" date="2019-09" db="UniProtKB">
        <authorList>
            <consortium name="WormBaseParasite"/>
        </authorList>
    </citation>
    <scope>IDENTIFICATION</scope>
</reference>
<feature type="region of interest" description="Disordered" evidence="1">
    <location>
        <begin position="263"/>
        <end position="293"/>
    </location>
</feature>
<reference evidence="4 5" key="1">
    <citation type="submission" date="2018-11" db="EMBL/GenBank/DDBJ databases">
        <authorList>
            <consortium name="Pathogen Informatics"/>
        </authorList>
    </citation>
    <scope>NUCLEOTIDE SEQUENCE [LARGE SCALE GENOMIC DNA]</scope>
</reference>
<proteinExistence type="predicted"/>
<gene>
    <name evidence="4" type="ORF">HPBE_LOCUS6631</name>
</gene>
<dbReference type="AlphaFoldDB" id="A0A183FIC4"/>
<evidence type="ECO:0000256" key="2">
    <source>
        <dbReference type="SAM" id="Phobius"/>
    </source>
</evidence>
<dbReference type="InterPro" id="IPR036869">
    <property type="entry name" value="J_dom_sf"/>
</dbReference>
<feature type="transmembrane region" description="Helical" evidence="2">
    <location>
        <begin position="33"/>
        <end position="59"/>
    </location>
</feature>
<dbReference type="SUPFAM" id="SSF46565">
    <property type="entry name" value="Chaperone J-domain"/>
    <property type="match status" value="1"/>
</dbReference>
<dbReference type="EMBL" id="UZAH01025707">
    <property type="protein sequence ID" value="VDO69092.1"/>
    <property type="molecule type" value="Genomic_DNA"/>
</dbReference>
<dbReference type="Proteomes" id="UP000050761">
    <property type="component" value="Unassembled WGS sequence"/>
</dbReference>
<accession>A0A3P8BAY4</accession>
<dbReference type="OrthoDB" id="552049at2759"/>
<organism evidence="5 6">
    <name type="scientific">Heligmosomoides polygyrus</name>
    <name type="common">Parasitic roundworm</name>
    <dbReference type="NCBI Taxonomy" id="6339"/>
    <lineage>
        <taxon>Eukaryota</taxon>
        <taxon>Metazoa</taxon>
        <taxon>Ecdysozoa</taxon>
        <taxon>Nematoda</taxon>
        <taxon>Chromadorea</taxon>
        <taxon>Rhabditida</taxon>
        <taxon>Rhabditina</taxon>
        <taxon>Rhabditomorpha</taxon>
        <taxon>Strongyloidea</taxon>
        <taxon>Heligmosomidae</taxon>
        <taxon>Heligmosomoides</taxon>
    </lineage>
</organism>
<keyword evidence="2" id="KW-1133">Transmembrane helix</keyword>
<evidence type="ECO:0000256" key="1">
    <source>
        <dbReference type="SAM" id="MobiDB-lite"/>
    </source>
</evidence>